<keyword evidence="4" id="KW-0378">Hydrolase</keyword>
<comment type="similarity">
    <text evidence="2">Belongs to the glycosyl hydrolase 99 family.</text>
</comment>
<keyword evidence="6" id="KW-1133">Transmembrane helix</keyword>
<keyword evidence="8" id="KW-0472">Membrane</keyword>
<dbReference type="InterPro" id="IPR001480">
    <property type="entry name" value="Bulb-type_lectin_dom"/>
</dbReference>
<evidence type="ECO:0008006" key="13">
    <source>
        <dbReference type="Google" id="ProtNLM"/>
    </source>
</evidence>
<sequence>MTIGRRQYPLLLRTSLICFVQLLALLSSYSFRQAHSIDLEIWKHKFEGDDADIYSGGSERSSNNPKHKGYTGNGYADFGGKGSFVQWEIETTLNKAEYDILIRYSSPNQRSCYLYVDQIKRGDYSIDPTDSWNDWRSESLTVSLKKGKHQIKIVVVGDGGPNIDSMIITGQASMDSELVVMDNNSNSIKWSNGVLGGQASYMQGDGNLVVRNDDSKAIWNTESSGNDGAHLTIDDSGIASIVLTNNNNNDNNSNSYTKIWTTTATTRNDNDNDNDGRYDLPTFNSGLNPNFRSFAEEVVLKSRDTLSRGEFISSPSNKYSIGLDNFGDLHLQDSDRKTVWKANVEGCDSATMQPDGNLVLRDGNNKLIWTTHTSKNPGAHLVVDDGGRLSVLMGQTAIWMQGVPRGAYTGPSSRSLQFPLRGMFYYPWYPETWSVNSKPVKFVPDLGKYSSGDGSIVEEHIDAMEYAYTDISIASWWGPGTSKELSRMTLLMDKTIELNSSIKWTVYYEDEMFRNPSIDTIRSDLDYLKKWFVWHPAWANVDDKPVIFVYNEAGCSVNERWMQAAKNDWYVVLKVFPGHTDCEFQPDSWHQYGPSTEYIHIKDVSTGISPGFWRADMDEPKLPRVSRDKFCENTKKMVEAGEDWQLITTFNEAGEGTLVEASSDNWGSDTKYGYYLDCLNEHH</sequence>
<proteinExistence type="inferred from homology"/>
<evidence type="ECO:0000256" key="1">
    <source>
        <dbReference type="ARBA" id="ARBA00004323"/>
    </source>
</evidence>
<dbReference type="PROSITE" id="PS50927">
    <property type="entry name" value="BULB_LECTIN"/>
    <property type="match status" value="1"/>
</dbReference>
<keyword evidence="5" id="KW-0735">Signal-anchor</keyword>
<dbReference type="InParanoid" id="A0A1E7F9A2"/>
<dbReference type="GO" id="GO:0000139">
    <property type="term" value="C:Golgi membrane"/>
    <property type="evidence" value="ECO:0007669"/>
    <property type="project" value="UniProtKB-SubCell"/>
</dbReference>
<dbReference type="Proteomes" id="UP000095751">
    <property type="component" value="Unassembled WGS sequence"/>
</dbReference>
<evidence type="ECO:0000259" key="10">
    <source>
        <dbReference type="PROSITE" id="PS51175"/>
    </source>
</evidence>
<feature type="domain" description="Bulb-type lectin" evidence="9">
    <location>
        <begin position="297"/>
        <end position="404"/>
    </location>
</feature>
<gene>
    <name evidence="11" type="ORF">FRACYDRAFT_241316</name>
</gene>
<reference evidence="11 12" key="1">
    <citation type="submission" date="2016-09" db="EMBL/GenBank/DDBJ databases">
        <title>Extensive genetic diversity and differential bi-allelic expression allows diatom success in the polar Southern Ocean.</title>
        <authorList>
            <consortium name="DOE Joint Genome Institute"/>
            <person name="Mock T."/>
            <person name="Otillar R.P."/>
            <person name="Strauss J."/>
            <person name="Dupont C."/>
            <person name="Frickenhaus S."/>
            <person name="Maumus F."/>
            <person name="Mcmullan M."/>
            <person name="Sanges R."/>
            <person name="Schmutz J."/>
            <person name="Toseland A."/>
            <person name="Valas R."/>
            <person name="Veluchamy A."/>
            <person name="Ward B.J."/>
            <person name="Allen A."/>
            <person name="Barry K."/>
            <person name="Falciatore A."/>
            <person name="Ferrante M."/>
            <person name="Fortunato A.E."/>
            <person name="Gloeckner G."/>
            <person name="Gruber A."/>
            <person name="Hipkin R."/>
            <person name="Janech M."/>
            <person name="Kroth P."/>
            <person name="Leese F."/>
            <person name="Lindquist E."/>
            <person name="Lyon B.R."/>
            <person name="Martin J."/>
            <person name="Mayer C."/>
            <person name="Parker M."/>
            <person name="Quesneville H."/>
            <person name="Raymond J."/>
            <person name="Uhlig C."/>
            <person name="Valentin K.U."/>
            <person name="Worden A.Z."/>
            <person name="Armbrust E.V."/>
            <person name="Bowler C."/>
            <person name="Green B."/>
            <person name="Moulton V."/>
            <person name="Van Oosterhout C."/>
            <person name="Grigoriev I."/>
        </authorList>
    </citation>
    <scope>NUCLEOTIDE SEQUENCE [LARGE SCALE GENOMIC DNA]</scope>
    <source>
        <strain evidence="11 12">CCMP1102</strain>
    </source>
</reference>
<dbReference type="KEGG" id="fcy:FRACYDRAFT_241316"/>
<evidence type="ECO:0000259" key="9">
    <source>
        <dbReference type="PROSITE" id="PS50927"/>
    </source>
</evidence>
<keyword evidence="12" id="KW-1185">Reference proteome</keyword>
<keyword evidence="3" id="KW-0812">Transmembrane</keyword>
<evidence type="ECO:0000256" key="8">
    <source>
        <dbReference type="ARBA" id="ARBA00023136"/>
    </source>
</evidence>
<dbReference type="SUPFAM" id="SSF51110">
    <property type="entry name" value="alpha-D-mannose-specific plant lectins"/>
    <property type="match status" value="2"/>
</dbReference>
<dbReference type="InterPro" id="IPR026071">
    <property type="entry name" value="Glyco_Hydrolase_99"/>
</dbReference>
<organism evidence="11 12">
    <name type="scientific">Fragilariopsis cylindrus CCMP1102</name>
    <dbReference type="NCBI Taxonomy" id="635003"/>
    <lineage>
        <taxon>Eukaryota</taxon>
        <taxon>Sar</taxon>
        <taxon>Stramenopiles</taxon>
        <taxon>Ochrophyta</taxon>
        <taxon>Bacillariophyta</taxon>
        <taxon>Bacillariophyceae</taxon>
        <taxon>Bacillariophycidae</taxon>
        <taxon>Bacillariales</taxon>
        <taxon>Bacillariaceae</taxon>
        <taxon>Fragilariopsis</taxon>
    </lineage>
</organism>
<dbReference type="AlphaFoldDB" id="A0A1E7F9A2"/>
<dbReference type="OrthoDB" id="43596at2759"/>
<dbReference type="PROSITE" id="PS51175">
    <property type="entry name" value="CBM6"/>
    <property type="match status" value="1"/>
</dbReference>
<evidence type="ECO:0000256" key="4">
    <source>
        <dbReference type="ARBA" id="ARBA00022801"/>
    </source>
</evidence>
<evidence type="ECO:0000256" key="2">
    <source>
        <dbReference type="ARBA" id="ARBA00009559"/>
    </source>
</evidence>
<feature type="domain" description="CBM6" evidence="10">
    <location>
        <begin position="44"/>
        <end position="169"/>
    </location>
</feature>
<dbReference type="InterPro" id="IPR005084">
    <property type="entry name" value="CBM6"/>
</dbReference>
<comment type="subcellular location">
    <subcellularLocation>
        <location evidence="1">Golgi apparatus membrane</location>
        <topology evidence="1">Single-pass type II membrane protein</topology>
    </subcellularLocation>
</comment>
<dbReference type="Gene3D" id="2.60.120.260">
    <property type="entry name" value="Galactose-binding domain-like"/>
    <property type="match status" value="1"/>
</dbReference>
<name>A0A1E7F9A2_9STRA</name>
<keyword evidence="7" id="KW-0333">Golgi apparatus</keyword>
<evidence type="ECO:0000256" key="3">
    <source>
        <dbReference type="ARBA" id="ARBA00022692"/>
    </source>
</evidence>
<dbReference type="Gene3D" id="2.90.10.10">
    <property type="entry name" value="Bulb-type lectin domain"/>
    <property type="match status" value="2"/>
</dbReference>
<dbReference type="PANTHER" id="PTHR13572">
    <property type="entry name" value="ENDO-ALPHA-1,2-MANNOSIDASE"/>
    <property type="match status" value="1"/>
</dbReference>
<dbReference type="Gene3D" id="3.20.20.80">
    <property type="entry name" value="Glycosidases"/>
    <property type="match status" value="1"/>
</dbReference>
<evidence type="ECO:0000313" key="11">
    <source>
        <dbReference type="EMBL" id="OEU14760.1"/>
    </source>
</evidence>
<dbReference type="Pfam" id="PF16317">
    <property type="entry name" value="Glyco_hydro_99"/>
    <property type="match status" value="1"/>
</dbReference>
<dbReference type="Pfam" id="PF03422">
    <property type="entry name" value="CBM_6"/>
    <property type="match status" value="1"/>
</dbReference>
<accession>A0A1E7F9A2</accession>
<protein>
    <recommendedName>
        <fullName evidence="13">Bulb-type lectin domain-containing protein</fullName>
    </recommendedName>
</protein>
<evidence type="ECO:0000256" key="5">
    <source>
        <dbReference type="ARBA" id="ARBA00022968"/>
    </source>
</evidence>
<evidence type="ECO:0000256" key="7">
    <source>
        <dbReference type="ARBA" id="ARBA00023034"/>
    </source>
</evidence>
<evidence type="ECO:0000256" key="6">
    <source>
        <dbReference type="ARBA" id="ARBA00022989"/>
    </source>
</evidence>
<dbReference type="SUPFAM" id="SSF49785">
    <property type="entry name" value="Galactose-binding domain-like"/>
    <property type="match status" value="1"/>
</dbReference>
<dbReference type="InterPro" id="IPR036426">
    <property type="entry name" value="Bulb-type_lectin_dom_sf"/>
</dbReference>
<dbReference type="GO" id="GO:0030246">
    <property type="term" value="F:carbohydrate binding"/>
    <property type="evidence" value="ECO:0007669"/>
    <property type="project" value="InterPro"/>
</dbReference>
<dbReference type="EMBL" id="KV784360">
    <property type="protein sequence ID" value="OEU14760.1"/>
    <property type="molecule type" value="Genomic_DNA"/>
</dbReference>
<dbReference type="GO" id="GO:0004559">
    <property type="term" value="F:alpha-mannosidase activity"/>
    <property type="evidence" value="ECO:0007669"/>
    <property type="project" value="TreeGrafter"/>
</dbReference>
<dbReference type="InterPro" id="IPR008979">
    <property type="entry name" value="Galactose-bd-like_sf"/>
</dbReference>
<dbReference type="PANTHER" id="PTHR13572:SF4">
    <property type="entry name" value="RE57134P"/>
    <property type="match status" value="1"/>
</dbReference>
<evidence type="ECO:0000313" key="12">
    <source>
        <dbReference type="Proteomes" id="UP000095751"/>
    </source>
</evidence>